<dbReference type="GO" id="GO:0070492">
    <property type="term" value="F:oligosaccharide binding"/>
    <property type="evidence" value="ECO:0007669"/>
    <property type="project" value="TreeGrafter"/>
</dbReference>
<dbReference type="GO" id="GO:0030247">
    <property type="term" value="F:polysaccharide binding"/>
    <property type="evidence" value="ECO:0007669"/>
    <property type="project" value="TreeGrafter"/>
</dbReference>
<protein>
    <recommendedName>
        <fullName evidence="2">H-type lectin domain-containing protein</fullName>
    </recommendedName>
</protein>
<dbReference type="PANTHER" id="PTHR46938:SF1">
    <property type="entry name" value="DISCOIDIN-1 SUBUNIT A-RELATED"/>
    <property type="match status" value="1"/>
</dbReference>
<dbReference type="InterPro" id="IPR037221">
    <property type="entry name" value="H-type_lectin_dom_sf"/>
</dbReference>
<accession>A0A9P3FWV4</accession>
<feature type="compositionally biased region" description="Basic and acidic residues" evidence="1">
    <location>
        <begin position="1"/>
        <end position="12"/>
    </location>
</feature>
<dbReference type="OrthoDB" id="5419324at2759"/>
<name>A0A9P3FWV4_9APHY</name>
<evidence type="ECO:0000313" key="3">
    <source>
        <dbReference type="EMBL" id="GJE84053.1"/>
    </source>
</evidence>
<gene>
    <name evidence="3" type="ORF">PsYK624_001280</name>
</gene>
<dbReference type="Pfam" id="PF09458">
    <property type="entry name" value="H_lectin"/>
    <property type="match status" value="3"/>
</dbReference>
<feature type="region of interest" description="Disordered" evidence="1">
    <location>
        <begin position="1"/>
        <end position="36"/>
    </location>
</feature>
<proteinExistence type="predicted"/>
<dbReference type="GO" id="GO:0046871">
    <property type="term" value="F:N-acetylgalactosamine binding"/>
    <property type="evidence" value="ECO:0007669"/>
    <property type="project" value="TreeGrafter"/>
</dbReference>
<reference evidence="3 4" key="1">
    <citation type="submission" date="2021-08" db="EMBL/GenBank/DDBJ databases">
        <title>Draft Genome Sequence of Phanerochaete sordida strain YK-624.</title>
        <authorList>
            <person name="Mori T."/>
            <person name="Dohra H."/>
            <person name="Suzuki T."/>
            <person name="Kawagishi H."/>
            <person name="Hirai H."/>
        </authorList>
    </citation>
    <scope>NUCLEOTIDE SEQUENCE [LARGE SCALE GENOMIC DNA]</scope>
    <source>
        <strain evidence="3 4">YK-624</strain>
    </source>
</reference>
<feature type="domain" description="H-type lectin" evidence="2">
    <location>
        <begin position="84"/>
        <end position="143"/>
    </location>
</feature>
<dbReference type="GO" id="GO:0098609">
    <property type="term" value="P:cell-cell adhesion"/>
    <property type="evidence" value="ECO:0007669"/>
    <property type="project" value="TreeGrafter"/>
</dbReference>
<evidence type="ECO:0000313" key="4">
    <source>
        <dbReference type="Proteomes" id="UP000703269"/>
    </source>
</evidence>
<keyword evidence="4" id="KW-1185">Reference proteome</keyword>
<dbReference type="EMBL" id="BPQB01000001">
    <property type="protein sequence ID" value="GJE84053.1"/>
    <property type="molecule type" value="Genomic_DNA"/>
</dbReference>
<dbReference type="SUPFAM" id="SSF141086">
    <property type="entry name" value="Agglutinin HPA-like"/>
    <property type="match status" value="3"/>
</dbReference>
<dbReference type="Proteomes" id="UP000703269">
    <property type="component" value="Unassembled WGS sequence"/>
</dbReference>
<evidence type="ECO:0000256" key="1">
    <source>
        <dbReference type="SAM" id="MobiDB-lite"/>
    </source>
</evidence>
<organism evidence="3 4">
    <name type="scientific">Phanerochaete sordida</name>
    <dbReference type="NCBI Taxonomy" id="48140"/>
    <lineage>
        <taxon>Eukaryota</taxon>
        <taxon>Fungi</taxon>
        <taxon>Dikarya</taxon>
        <taxon>Basidiomycota</taxon>
        <taxon>Agaricomycotina</taxon>
        <taxon>Agaricomycetes</taxon>
        <taxon>Polyporales</taxon>
        <taxon>Phanerochaetaceae</taxon>
        <taxon>Phanerochaete</taxon>
    </lineage>
</organism>
<feature type="domain" description="H-type lectin" evidence="2">
    <location>
        <begin position="274"/>
        <end position="329"/>
    </location>
</feature>
<comment type="caution">
    <text evidence="3">The sequence shown here is derived from an EMBL/GenBank/DDBJ whole genome shotgun (WGS) entry which is preliminary data.</text>
</comment>
<evidence type="ECO:0000259" key="2">
    <source>
        <dbReference type="Pfam" id="PF09458"/>
    </source>
</evidence>
<dbReference type="InterPro" id="IPR052487">
    <property type="entry name" value="Galactose-binding_lectin"/>
</dbReference>
<feature type="domain" description="H-type lectin" evidence="2">
    <location>
        <begin position="173"/>
        <end position="236"/>
    </location>
</feature>
<dbReference type="PANTHER" id="PTHR46938">
    <property type="entry name" value="DISCOIDIN-1 SUBUNIT A-RELATED-RELATED"/>
    <property type="match status" value="1"/>
</dbReference>
<dbReference type="GO" id="GO:0098636">
    <property type="term" value="C:protein complex involved in cell adhesion"/>
    <property type="evidence" value="ECO:0007669"/>
    <property type="project" value="TreeGrafter"/>
</dbReference>
<sequence>MTQILSEDRDSGSDSDNTVVEGAVAPQPKDSLIESETPLICDDTSSVEEPAPPAAERLKVEVGEFKTLHHWTKPTASTCHTAFFAQAHTTAPKLVLGLNKVDLSPIVRLRAAVRSVDPRGAHIELAAWSTTAHYGSGCAWLAVPAESDIQCGRHSTWEDWPFGRRVQKKHVWIAFARPFAAPPRVVAWLDALDACMMANVRACVWADGVTREGFTLHLSTWADSRLWQLGAGWLAYPADRTDVRSGAFHTESIRPAAQRQHKHRGHIEWEPMTRAPRVFAALSMLDFEKWKNLRVQMQTSEVSATGMVMDIDSWHDTVMHKASAVYVAFDD</sequence>
<dbReference type="GO" id="GO:0009986">
    <property type="term" value="C:cell surface"/>
    <property type="evidence" value="ECO:0007669"/>
    <property type="project" value="TreeGrafter"/>
</dbReference>
<dbReference type="Gene3D" id="2.60.40.2080">
    <property type="match status" value="3"/>
</dbReference>
<dbReference type="InterPro" id="IPR019019">
    <property type="entry name" value="H-type_lectin_domain"/>
</dbReference>
<dbReference type="AlphaFoldDB" id="A0A9P3FWV4"/>